<dbReference type="SUPFAM" id="SSF56112">
    <property type="entry name" value="Protein kinase-like (PK-like)"/>
    <property type="match status" value="1"/>
</dbReference>
<dbReference type="SMART" id="SM00220">
    <property type="entry name" value="S_TKc"/>
    <property type="match status" value="1"/>
</dbReference>
<keyword evidence="4" id="KW-1185">Reference proteome</keyword>
<dbReference type="PROSITE" id="PS50011">
    <property type="entry name" value="PROTEIN_KINASE_DOM"/>
    <property type="match status" value="1"/>
</dbReference>
<feature type="domain" description="Protein kinase" evidence="2">
    <location>
        <begin position="28"/>
        <end position="338"/>
    </location>
</feature>
<dbReference type="GO" id="GO:0005524">
    <property type="term" value="F:ATP binding"/>
    <property type="evidence" value="ECO:0007669"/>
    <property type="project" value="InterPro"/>
</dbReference>
<dbReference type="Gene3D" id="1.10.510.10">
    <property type="entry name" value="Transferase(Phosphotransferase) domain 1"/>
    <property type="match status" value="1"/>
</dbReference>
<organism evidence="3 4">
    <name type="scientific">Daphnia galeata</name>
    <dbReference type="NCBI Taxonomy" id="27404"/>
    <lineage>
        <taxon>Eukaryota</taxon>
        <taxon>Metazoa</taxon>
        <taxon>Ecdysozoa</taxon>
        <taxon>Arthropoda</taxon>
        <taxon>Crustacea</taxon>
        <taxon>Branchiopoda</taxon>
        <taxon>Diplostraca</taxon>
        <taxon>Cladocera</taxon>
        <taxon>Anomopoda</taxon>
        <taxon>Daphniidae</taxon>
        <taxon>Daphnia</taxon>
    </lineage>
</organism>
<dbReference type="Pfam" id="PF00069">
    <property type="entry name" value="Pkinase"/>
    <property type="match status" value="1"/>
</dbReference>
<accession>A0A8J2S317</accession>
<proteinExistence type="inferred from homology"/>
<name>A0A8J2S317_9CRUS</name>
<dbReference type="FunFam" id="1.10.510.10:FF:000153">
    <property type="entry name" value="Tribbles homolog 2"/>
    <property type="match status" value="1"/>
</dbReference>
<dbReference type="InterPro" id="IPR000719">
    <property type="entry name" value="Prot_kinase_dom"/>
</dbReference>
<reference evidence="3" key="1">
    <citation type="submission" date="2021-11" db="EMBL/GenBank/DDBJ databases">
        <authorList>
            <person name="Schell T."/>
        </authorList>
    </citation>
    <scope>NUCLEOTIDE SEQUENCE</scope>
    <source>
        <strain evidence="3">M5</strain>
    </source>
</reference>
<evidence type="ECO:0000313" key="3">
    <source>
        <dbReference type="EMBL" id="CAH0112709.1"/>
    </source>
</evidence>
<dbReference type="GO" id="GO:0004672">
    <property type="term" value="F:protein kinase activity"/>
    <property type="evidence" value="ECO:0007669"/>
    <property type="project" value="InterPro"/>
</dbReference>
<dbReference type="GO" id="GO:0005634">
    <property type="term" value="C:nucleus"/>
    <property type="evidence" value="ECO:0007669"/>
    <property type="project" value="TreeGrafter"/>
</dbReference>
<dbReference type="InterPro" id="IPR024104">
    <property type="entry name" value="Tribbles/Ser_Thr_kinase_40"/>
</dbReference>
<comment type="similarity">
    <text evidence="1">Belongs to the protein kinase superfamily. CAMK Ser/Thr protein kinase family. Tribbles subfamily.</text>
</comment>
<evidence type="ECO:0000259" key="2">
    <source>
        <dbReference type="PROSITE" id="PS50011"/>
    </source>
</evidence>
<sequence length="384" mass="43282">MQVARPTLPLLNIELAQRKQPLQHQGIQKSDDVSAEATVGNVIDPIPPTPLSPPTFLSKIPAATTDVSPTEILFLNERYLLLECIEGAVSPQSQPLRRCIDTVTEKTYFCRECSTSPSTATLLEAHHRLRNSDVVTPIYHVIHAEGEAQTPKLYLLSPASYGDLHSYLRSKRRLKENEARHLFRQAAQAVFDCHRHGVVLTDLKLRRFVFADPQRSKLRLESLEEAIVLERSDSDDGVWRKHGYPAYVTPEVLLSRGARYSGRAADLWSLGIILYTLLVGRYPFQDSGPFGLFTKIIRGHFTVPDFVSSRARCLIRHLLRRDPCQRLEAGDILLHPWFNAVLRTAKVDQVKNKPEVTGVGFVRPELSVVDQVVPEAVADTRMED</sequence>
<dbReference type="EMBL" id="CAKKLH010000330">
    <property type="protein sequence ID" value="CAH0112709.1"/>
    <property type="molecule type" value="Genomic_DNA"/>
</dbReference>
<evidence type="ECO:0000313" key="4">
    <source>
        <dbReference type="Proteomes" id="UP000789390"/>
    </source>
</evidence>
<dbReference type="GO" id="GO:0032436">
    <property type="term" value="P:positive regulation of proteasomal ubiquitin-dependent protein catabolic process"/>
    <property type="evidence" value="ECO:0007669"/>
    <property type="project" value="TreeGrafter"/>
</dbReference>
<dbReference type="GO" id="GO:0031434">
    <property type="term" value="F:mitogen-activated protein kinase kinase binding"/>
    <property type="evidence" value="ECO:0007669"/>
    <property type="project" value="TreeGrafter"/>
</dbReference>
<gene>
    <name evidence="3" type="ORF">DGAL_LOCUS16482</name>
</gene>
<dbReference type="InterPro" id="IPR011009">
    <property type="entry name" value="Kinase-like_dom_sf"/>
</dbReference>
<dbReference type="Proteomes" id="UP000789390">
    <property type="component" value="Unassembled WGS sequence"/>
</dbReference>
<comment type="caution">
    <text evidence="3">The sequence shown here is derived from an EMBL/GenBank/DDBJ whole genome shotgun (WGS) entry which is preliminary data.</text>
</comment>
<evidence type="ECO:0000256" key="1">
    <source>
        <dbReference type="ARBA" id="ARBA00038180"/>
    </source>
</evidence>
<dbReference type="PANTHER" id="PTHR22961">
    <property type="entry name" value="SER/THR PROTEIN KINASE-TRB"/>
    <property type="match status" value="1"/>
</dbReference>
<protein>
    <recommendedName>
        <fullName evidence="2">Protein kinase domain-containing protein</fullName>
    </recommendedName>
</protein>
<dbReference type="OrthoDB" id="410920at2759"/>
<dbReference type="AlphaFoldDB" id="A0A8J2S317"/>
<dbReference type="PANTHER" id="PTHR22961:SF13">
    <property type="entry name" value="TRIBBLES"/>
    <property type="match status" value="1"/>
</dbReference>